<reference evidence="2" key="1">
    <citation type="submission" date="2022-03" db="EMBL/GenBank/DDBJ databases">
        <authorList>
            <person name="Sayadi A."/>
        </authorList>
    </citation>
    <scope>NUCLEOTIDE SEQUENCE</scope>
</reference>
<proteinExistence type="predicted"/>
<dbReference type="OrthoDB" id="6597749at2759"/>
<organism evidence="2 3">
    <name type="scientific">Acanthoscelides obtectus</name>
    <name type="common">Bean weevil</name>
    <name type="synonym">Bruchus obtectus</name>
    <dbReference type="NCBI Taxonomy" id="200917"/>
    <lineage>
        <taxon>Eukaryota</taxon>
        <taxon>Metazoa</taxon>
        <taxon>Ecdysozoa</taxon>
        <taxon>Arthropoda</taxon>
        <taxon>Hexapoda</taxon>
        <taxon>Insecta</taxon>
        <taxon>Pterygota</taxon>
        <taxon>Neoptera</taxon>
        <taxon>Endopterygota</taxon>
        <taxon>Coleoptera</taxon>
        <taxon>Polyphaga</taxon>
        <taxon>Cucujiformia</taxon>
        <taxon>Chrysomeloidea</taxon>
        <taxon>Chrysomelidae</taxon>
        <taxon>Bruchinae</taxon>
        <taxon>Bruchini</taxon>
        <taxon>Acanthoscelides</taxon>
    </lineage>
</organism>
<name>A0A9P0LMV6_ACAOB</name>
<dbReference type="Proteomes" id="UP001152888">
    <property type="component" value="Unassembled WGS sequence"/>
</dbReference>
<feature type="region of interest" description="Disordered" evidence="1">
    <location>
        <begin position="55"/>
        <end position="100"/>
    </location>
</feature>
<keyword evidence="3" id="KW-1185">Reference proteome</keyword>
<evidence type="ECO:0000256" key="1">
    <source>
        <dbReference type="SAM" id="MobiDB-lite"/>
    </source>
</evidence>
<feature type="compositionally biased region" description="Basic residues" evidence="1">
    <location>
        <begin position="85"/>
        <end position="95"/>
    </location>
</feature>
<feature type="compositionally biased region" description="Low complexity" evidence="1">
    <location>
        <begin position="69"/>
        <end position="80"/>
    </location>
</feature>
<evidence type="ECO:0000313" key="3">
    <source>
        <dbReference type="Proteomes" id="UP001152888"/>
    </source>
</evidence>
<sequence>MPAQVDRCVCGNRPTQVSGPAQATGAESKINSFDWHGRVYLCVCGCTPVACAGRGENSNNTQDTTTYINSESTTNNSESESSNHHSSRPPKPSKSKRLDDSIANEVLVSVRDHFKRPRTEDRCDLIGKNVAIKLRALDAKQILVAEKLINDLLFEAEIGHLTPDHAYISMRDVLKQNNQRNYVHGTYTPVSFVASGNPSPPCLPVPSQHSEQLLQTSHLLNSHHVIPYSQMQTPTLSRNQPGETEVLVSIPDSAASFVTTFNADT</sequence>
<comment type="caution">
    <text evidence="2">The sequence shown here is derived from an EMBL/GenBank/DDBJ whole genome shotgun (WGS) entry which is preliminary data.</text>
</comment>
<gene>
    <name evidence="2" type="ORF">ACAOBT_LOCUS25220</name>
</gene>
<accession>A0A9P0LMV6</accession>
<evidence type="ECO:0000313" key="2">
    <source>
        <dbReference type="EMBL" id="CAH1999864.1"/>
    </source>
</evidence>
<protein>
    <submittedName>
        <fullName evidence="2">Uncharacterized protein</fullName>
    </submittedName>
</protein>
<feature type="compositionally biased region" description="Polar residues" evidence="1">
    <location>
        <begin position="56"/>
        <end position="68"/>
    </location>
</feature>
<dbReference type="EMBL" id="CAKOFQ010007382">
    <property type="protein sequence ID" value="CAH1999864.1"/>
    <property type="molecule type" value="Genomic_DNA"/>
</dbReference>
<dbReference type="AlphaFoldDB" id="A0A9P0LMV6"/>